<feature type="compositionally biased region" description="Polar residues" evidence="1">
    <location>
        <begin position="106"/>
        <end position="115"/>
    </location>
</feature>
<dbReference type="EMBL" id="JAULSR010000001">
    <property type="protein sequence ID" value="KAK0637176.1"/>
    <property type="molecule type" value="Genomic_DNA"/>
</dbReference>
<organism evidence="2 3">
    <name type="scientific">Bombardia bombarda</name>
    <dbReference type="NCBI Taxonomy" id="252184"/>
    <lineage>
        <taxon>Eukaryota</taxon>
        <taxon>Fungi</taxon>
        <taxon>Dikarya</taxon>
        <taxon>Ascomycota</taxon>
        <taxon>Pezizomycotina</taxon>
        <taxon>Sordariomycetes</taxon>
        <taxon>Sordariomycetidae</taxon>
        <taxon>Sordariales</taxon>
        <taxon>Lasiosphaeriaceae</taxon>
        <taxon>Bombardia</taxon>
    </lineage>
</organism>
<gene>
    <name evidence="2" type="ORF">B0T17DRAFT_101611</name>
</gene>
<name>A0AA40CFS6_9PEZI</name>
<accession>A0AA40CFS6</accession>
<proteinExistence type="predicted"/>
<protein>
    <submittedName>
        <fullName evidence="2">Uncharacterized protein</fullName>
    </submittedName>
</protein>
<feature type="region of interest" description="Disordered" evidence="1">
    <location>
        <begin position="106"/>
        <end position="143"/>
    </location>
</feature>
<dbReference type="AlphaFoldDB" id="A0AA40CFS6"/>
<evidence type="ECO:0000313" key="2">
    <source>
        <dbReference type="EMBL" id="KAK0637176.1"/>
    </source>
</evidence>
<evidence type="ECO:0000256" key="1">
    <source>
        <dbReference type="SAM" id="MobiDB-lite"/>
    </source>
</evidence>
<keyword evidence="3" id="KW-1185">Reference proteome</keyword>
<evidence type="ECO:0000313" key="3">
    <source>
        <dbReference type="Proteomes" id="UP001174934"/>
    </source>
</evidence>
<dbReference type="Proteomes" id="UP001174934">
    <property type="component" value="Unassembled WGS sequence"/>
</dbReference>
<comment type="caution">
    <text evidence="2">The sequence shown here is derived from an EMBL/GenBank/DDBJ whole genome shotgun (WGS) entry which is preliminary data.</text>
</comment>
<feature type="region of interest" description="Disordered" evidence="1">
    <location>
        <begin position="174"/>
        <end position="193"/>
    </location>
</feature>
<reference evidence="2" key="1">
    <citation type="submission" date="2023-06" db="EMBL/GenBank/DDBJ databases">
        <title>Genome-scale phylogeny and comparative genomics of the fungal order Sordariales.</title>
        <authorList>
            <consortium name="Lawrence Berkeley National Laboratory"/>
            <person name="Hensen N."/>
            <person name="Bonometti L."/>
            <person name="Westerberg I."/>
            <person name="Brannstrom I.O."/>
            <person name="Guillou S."/>
            <person name="Cros-Aarteil S."/>
            <person name="Calhoun S."/>
            <person name="Haridas S."/>
            <person name="Kuo A."/>
            <person name="Mondo S."/>
            <person name="Pangilinan J."/>
            <person name="Riley R."/>
            <person name="LaButti K."/>
            <person name="Andreopoulos B."/>
            <person name="Lipzen A."/>
            <person name="Chen C."/>
            <person name="Yanf M."/>
            <person name="Daum C."/>
            <person name="Ng V."/>
            <person name="Clum A."/>
            <person name="Steindorff A."/>
            <person name="Ohm R."/>
            <person name="Martin F."/>
            <person name="Silar P."/>
            <person name="Natvig D."/>
            <person name="Lalanne C."/>
            <person name="Gautier V."/>
            <person name="Ament-velasquez S.L."/>
            <person name="Kruys A."/>
            <person name="Hutchinson M.I."/>
            <person name="Powell A.J."/>
            <person name="Barry K."/>
            <person name="Miller A.N."/>
            <person name="Grigoriev I.V."/>
            <person name="Debuchy R."/>
            <person name="Gladieux P."/>
            <person name="Thoren M.H."/>
            <person name="Johannesson H."/>
        </authorList>
    </citation>
    <scope>NUCLEOTIDE SEQUENCE</scope>
    <source>
        <strain evidence="2">SMH3391-2</strain>
    </source>
</reference>
<sequence length="377" mass="42502">MDIVELEAKLDDLFQALLFAAGRDDAKRFVKSISERHFGVDLVHSPSSAGNACLYPKNAASSSTLTPPPYLDLVDPQGYMTDGNGVGNMYSGDTNIGNFSGPGTWAISSPNSPCEPSQEPMSGLILPSENPEPSDGGDPMDWLNLVGEELDDEELDDGADWPGLDKPLLDERVSELSEGRGLDPPPKDSSPLCERCGRRLKSPKLVKRLTNLFRNDLVDFLGKYWDSLRLSGLFKTETHETFQSPMDFSQPYLQRRGYHIILRSLEKAHDLNPWRRTIAEYRTLQCYEEFAEELQNRSCRRRGDSTKNMAHREYIQYIFPDVRPHDQKTYQKELKRDLQFARRWAIPIRGYDEDGVKIPGVGVGYILAASPRAIGIM</sequence>